<evidence type="ECO:0000256" key="1">
    <source>
        <dbReference type="ARBA" id="ARBA00008455"/>
    </source>
</evidence>
<feature type="region of interest" description="Disordered" evidence="2">
    <location>
        <begin position="40"/>
        <end position="88"/>
    </location>
</feature>
<proteinExistence type="inferred from homology"/>
<dbReference type="SUPFAM" id="SSF54001">
    <property type="entry name" value="Cysteine proteinases"/>
    <property type="match status" value="1"/>
</dbReference>
<dbReference type="PANTHER" id="PTHR12411">
    <property type="entry name" value="CYSTEINE PROTEASE FAMILY C1-RELATED"/>
    <property type="match status" value="1"/>
</dbReference>
<comment type="similarity">
    <text evidence="1">Belongs to the peptidase C1 family.</text>
</comment>
<sequence>MLLRVCASHTRSIHVESTRTNATMEIAQGDGGPLQNVERVVSESTISPTKKTSTLQQRPITSREMKRKSGKRSTRTDPWSPYSMSTRTLNPTNKESMWFHKWGKLMGLHAVKVIGWGTENGTDYWLIANSWNTDWGEDDNFRIVRRTNECGIESQMVGGAMRVLNARL</sequence>
<dbReference type="GO" id="GO:0006508">
    <property type="term" value="P:proteolysis"/>
    <property type="evidence" value="ECO:0007669"/>
    <property type="project" value="UniProtKB-KW"/>
</dbReference>
<dbReference type="PROSITE" id="PS00639">
    <property type="entry name" value="THIOL_PROTEASE_HIS"/>
    <property type="match status" value="1"/>
</dbReference>
<gene>
    <name evidence="4" type="ORF">ANCDUO_15413</name>
</gene>
<dbReference type="InterPro" id="IPR025660">
    <property type="entry name" value="Pept_his_AS"/>
</dbReference>
<reference evidence="4 5" key="1">
    <citation type="submission" date="2013-12" db="EMBL/GenBank/DDBJ databases">
        <title>Draft genome of the parsitic nematode Ancylostoma duodenale.</title>
        <authorList>
            <person name="Mitreva M."/>
        </authorList>
    </citation>
    <scope>NUCLEOTIDE SEQUENCE [LARGE SCALE GENOMIC DNA]</scope>
    <source>
        <strain evidence="4 5">Zhejiang</strain>
    </source>
</reference>
<feature type="compositionally biased region" description="Polar residues" evidence="2">
    <location>
        <begin position="42"/>
        <end position="60"/>
    </location>
</feature>
<keyword evidence="5" id="KW-1185">Reference proteome</keyword>
<evidence type="ECO:0000259" key="3">
    <source>
        <dbReference type="SMART" id="SM00645"/>
    </source>
</evidence>
<dbReference type="GO" id="GO:0008234">
    <property type="term" value="F:cysteine-type peptidase activity"/>
    <property type="evidence" value="ECO:0007669"/>
    <property type="project" value="InterPro"/>
</dbReference>
<dbReference type="SMART" id="SM00645">
    <property type="entry name" value="Pept_C1"/>
    <property type="match status" value="1"/>
</dbReference>
<evidence type="ECO:0000313" key="5">
    <source>
        <dbReference type="Proteomes" id="UP000054047"/>
    </source>
</evidence>
<dbReference type="InterPro" id="IPR000668">
    <property type="entry name" value="Peptidase_C1A_C"/>
</dbReference>
<accession>A0A0C2GBV4</accession>
<evidence type="ECO:0000256" key="2">
    <source>
        <dbReference type="SAM" id="MobiDB-lite"/>
    </source>
</evidence>
<dbReference type="OrthoDB" id="65740at2759"/>
<feature type="domain" description="Peptidase C1A papain C-terminal" evidence="3">
    <location>
        <begin position="3"/>
        <end position="160"/>
    </location>
</feature>
<dbReference type="InterPro" id="IPR013128">
    <property type="entry name" value="Peptidase_C1A"/>
</dbReference>
<dbReference type="EMBL" id="KN739090">
    <property type="protein sequence ID" value="KIH54441.1"/>
    <property type="molecule type" value="Genomic_DNA"/>
</dbReference>
<protein>
    <submittedName>
        <fullName evidence="4">Papain family cysteine protease</fullName>
    </submittedName>
</protein>
<dbReference type="Pfam" id="PF00112">
    <property type="entry name" value="Peptidase_C1"/>
    <property type="match status" value="1"/>
</dbReference>
<keyword evidence="4" id="KW-0645">Protease</keyword>
<dbReference type="Proteomes" id="UP000054047">
    <property type="component" value="Unassembled WGS sequence"/>
</dbReference>
<dbReference type="Gene3D" id="3.90.70.10">
    <property type="entry name" value="Cysteine proteinases"/>
    <property type="match status" value="1"/>
</dbReference>
<dbReference type="AlphaFoldDB" id="A0A0C2GBV4"/>
<keyword evidence="4" id="KW-0378">Hydrolase</keyword>
<evidence type="ECO:0000313" key="4">
    <source>
        <dbReference type="EMBL" id="KIH54441.1"/>
    </source>
</evidence>
<dbReference type="InterPro" id="IPR038765">
    <property type="entry name" value="Papain-like_cys_pep_sf"/>
</dbReference>
<name>A0A0C2GBV4_9BILA</name>
<organism evidence="4 5">
    <name type="scientific">Ancylostoma duodenale</name>
    <dbReference type="NCBI Taxonomy" id="51022"/>
    <lineage>
        <taxon>Eukaryota</taxon>
        <taxon>Metazoa</taxon>
        <taxon>Ecdysozoa</taxon>
        <taxon>Nematoda</taxon>
        <taxon>Chromadorea</taxon>
        <taxon>Rhabditida</taxon>
        <taxon>Rhabditina</taxon>
        <taxon>Rhabditomorpha</taxon>
        <taxon>Strongyloidea</taxon>
        <taxon>Ancylostomatidae</taxon>
        <taxon>Ancylostomatinae</taxon>
        <taxon>Ancylostoma</taxon>
    </lineage>
</organism>